<dbReference type="EMBL" id="CM037161">
    <property type="protein sequence ID" value="KAH7855179.1"/>
    <property type="molecule type" value="Genomic_DNA"/>
</dbReference>
<evidence type="ECO:0000313" key="1">
    <source>
        <dbReference type="EMBL" id="KAH7855179.1"/>
    </source>
</evidence>
<gene>
    <name evidence="1" type="ORF">Vadar_022170</name>
</gene>
<keyword evidence="2" id="KW-1185">Reference proteome</keyword>
<dbReference type="Proteomes" id="UP000828048">
    <property type="component" value="Chromosome 11"/>
</dbReference>
<organism evidence="1 2">
    <name type="scientific">Vaccinium darrowii</name>
    <dbReference type="NCBI Taxonomy" id="229202"/>
    <lineage>
        <taxon>Eukaryota</taxon>
        <taxon>Viridiplantae</taxon>
        <taxon>Streptophyta</taxon>
        <taxon>Embryophyta</taxon>
        <taxon>Tracheophyta</taxon>
        <taxon>Spermatophyta</taxon>
        <taxon>Magnoliopsida</taxon>
        <taxon>eudicotyledons</taxon>
        <taxon>Gunneridae</taxon>
        <taxon>Pentapetalae</taxon>
        <taxon>asterids</taxon>
        <taxon>Ericales</taxon>
        <taxon>Ericaceae</taxon>
        <taxon>Vaccinioideae</taxon>
        <taxon>Vaccinieae</taxon>
        <taxon>Vaccinium</taxon>
    </lineage>
</organism>
<reference evidence="1 2" key="1">
    <citation type="journal article" date="2021" name="Hortic Res">
        <title>High-quality reference genome and annotation aids understanding of berry development for evergreen blueberry (Vaccinium darrowii).</title>
        <authorList>
            <person name="Yu J."/>
            <person name="Hulse-Kemp A.M."/>
            <person name="Babiker E."/>
            <person name="Staton M."/>
        </authorList>
    </citation>
    <scope>NUCLEOTIDE SEQUENCE [LARGE SCALE GENOMIC DNA]</scope>
    <source>
        <strain evidence="2">cv. NJ 8807/NJ 8810</strain>
        <tissue evidence="1">Young leaf</tissue>
    </source>
</reference>
<comment type="caution">
    <text evidence="1">The sequence shown here is derived from an EMBL/GenBank/DDBJ whole genome shotgun (WGS) entry which is preliminary data.</text>
</comment>
<sequence>MDTTAAAPQTRIATTIHITALDGIVNVNSLFTLAVFIGLSWNPADPTNGLIDGTNPKCVARSQVAEDLVSFHVYSFSSFLFSSLVALALKQAIRGSWAHFPRTLHLSDYTFDLALVNKNLLRVGYLVSAAGSVSGCVFLMLALVNVVQIKLGTLGCGSYHTYGAVVPLSKGIKGAGECRKSSPDAGAIKLAPCGPAAMNEKATPSSGCCLKVKKLCQNPSCLCAVLQLCFPTPPKVPESNRHDHFQALRHCIWSLYITMKIERLKRVKTRCPLLAERGYDITFVFLYFLLKITFVQTKLIG</sequence>
<protein>
    <submittedName>
        <fullName evidence="1">Uncharacterized protein</fullName>
    </submittedName>
</protein>
<name>A0ACB7YPU3_9ERIC</name>
<evidence type="ECO:0000313" key="2">
    <source>
        <dbReference type="Proteomes" id="UP000828048"/>
    </source>
</evidence>
<accession>A0ACB7YPU3</accession>
<proteinExistence type="predicted"/>